<comment type="subcellular location">
    <subcellularLocation>
        <location evidence="1">Nucleus</location>
    </subcellularLocation>
</comment>
<dbReference type="Proteomes" id="UP001487740">
    <property type="component" value="Unassembled WGS sequence"/>
</dbReference>
<dbReference type="AlphaFoldDB" id="A0AAW0U6S9"/>
<evidence type="ECO:0000256" key="7">
    <source>
        <dbReference type="ARBA" id="ARBA00023125"/>
    </source>
</evidence>
<dbReference type="EMBL" id="JARAKH010000017">
    <property type="protein sequence ID" value="KAK8395788.1"/>
    <property type="molecule type" value="Genomic_DNA"/>
</dbReference>
<dbReference type="InterPro" id="IPR013087">
    <property type="entry name" value="Znf_C2H2_type"/>
</dbReference>
<dbReference type="FunFam" id="3.30.160.60:FF:000322">
    <property type="entry name" value="GDNF-inducible zinc finger protein 1"/>
    <property type="match status" value="1"/>
</dbReference>
<accession>A0AAW0U6S9</accession>
<dbReference type="Gene3D" id="3.30.160.60">
    <property type="entry name" value="Classic Zinc Finger"/>
    <property type="match status" value="1"/>
</dbReference>
<proteinExistence type="predicted"/>
<evidence type="ECO:0000256" key="2">
    <source>
        <dbReference type="ARBA" id="ARBA00022723"/>
    </source>
</evidence>
<gene>
    <name evidence="12" type="ORF">O3P69_005710</name>
</gene>
<keyword evidence="7" id="KW-0238">DNA-binding</keyword>
<protein>
    <recommendedName>
        <fullName evidence="11">C2H2-type domain-containing protein</fullName>
    </recommendedName>
</protein>
<dbReference type="PROSITE" id="PS00028">
    <property type="entry name" value="ZINC_FINGER_C2H2_1"/>
    <property type="match status" value="1"/>
</dbReference>
<keyword evidence="9" id="KW-0539">Nucleus</keyword>
<keyword evidence="2" id="KW-0479">Metal-binding</keyword>
<dbReference type="InterPro" id="IPR036236">
    <property type="entry name" value="Znf_C2H2_sf"/>
</dbReference>
<name>A0AAW0U6S9_SCYPA</name>
<evidence type="ECO:0000256" key="5">
    <source>
        <dbReference type="ARBA" id="ARBA00022833"/>
    </source>
</evidence>
<evidence type="ECO:0000256" key="8">
    <source>
        <dbReference type="ARBA" id="ARBA00023163"/>
    </source>
</evidence>
<evidence type="ECO:0000313" key="13">
    <source>
        <dbReference type="Proteomes" id="UP001487740"/>
    </source>
</evidence>
<evidence type="ECO:0000256" key="6">
    <source>
        <dbReference type="ARBA" id="ARBA00023015"/>
    </source>
</evidence>
<evidence type="ECO:0000256" key="4">
    <source>
        <dbReference type="ARBA" id="ARBA00022771"/>
    </source>
</evidence>
<evidence type="ECO:0000256" key="3">
    <source>
        <dbReference type="ARBA" id="ARBA00022737"/>
    </source>
</evidence>
<evidence type="ECO:0000313" key="12">
    <source>
        <dbReference type="EMBL" id="KAK8395788.1"/>
    </source>
</evidence>
<keyword evidence="3" id="KW-0677">Repeat</keyword>
<keyword evidence="8" id="KW-0804">Transcription</keyword>
<organism evidence="12 13">
    <name type="scientific">Scylla paramamosain</name>
    <name type="common">Mud crab</name>
    <dbReference type="NCBI Taxonomy" id="85552"/>
    <lineage>
        <taxon>Eukaryota</taxon>
        <taxon>Metazoa</taxon>
        <taxon>Ecdysozoa</taxon>
        <taxon>Arthropoda</taxon>
        <taxon>Crustacea</taxon>
        <taxon>Multicrustacea</taxon>
        <taxon>Malacostraca</taxon>
        <taxon>Eumalacostraca</taxon>
        <taxon>Eucarida</taxon>
        <taxon>Decapoda</taxon>
        <taxon>Pleocyemata</taxon>
        <taxon>Brachyura</taxon>
        <taxon>Eubrachyura</taxon>
        <taxon>Portunoidea</taxon>
        <taxon>Portunidae</taxon>
        <taxon>Portuninae</taxon>
        <taxon>Scylla</taxon>
    </lineage>
</organism>
<comment type="caution">
    <text evidence="12">The sequence shown here is derived from an EMBL/GenBank/DDBJ whole genome shotgun (WGS) entry which is preliminary data.</text>
</comment>
<dbReference type="PROSITE" id="PS50157">
    <property type="entry name" value="ZINC_FINGER_C2H2_2"/>
    <property type="match status" value="1"/>
</dbReference>
<keyword evidence="13" id="KW-1185">Reference proteome</keyword>
<keyword evidence="6" id="KW-0805">Transcription regulation</keyword>
<reference evidence="12 13" key="1">
    <citation type="submission" date="2023-03" db="EMBL/GenBank/DDBJ databases">
        <title>High-quality genome of Scylla paramamosain provides insights in environmental adaptation.</title>
        <authorList>
            <person name="Zhang L."/>
        </authorList>
    </citation>
    <scope>NUCLEOTIDE SEQUENCE [LARGE SCALE GENOMIC DNA]</scope>
    <source>
        <strain evidence="12">LZ_2023a</strain>
        <tissue evidence="12">Muscle</tissue>
    </source>
</reference>
<evidence type="ECO:0000256" key="10">
    <source>
        <dbReference type="PROSITE-ProRule" id="PRU00042"/>
    </source>
</evidence>
<sequence>MAEPHQPLYPDKVNKVTQTVFDVAQHPQQHPGTTYGTVTHFDDSSAAKEQNKLRSQIEMWLQSGEKPLGKKFECDECGKRFSLESHLNSHRFMHSEKKGFDYQEYAKLFTQKNHVNSLVLVPNVPNVSNVSNENKVTNYEEANKIFNPQPYQPAYPYGQLTGQLTDKVRTLWPL</sequence>
<dbReference type="GO" id="GO:0003677">
    <property type="term" value="F:DNA binding"/>
    <property type="evidence" value="ECO:0007669"/>
    <property type="project" value="UniProtKB-KW"/>
</dbReference>
<dbReference type="GO" id="GO:0005634">
    <property type="term" value="C:nucleus"/>
    <property type="evidence" value="ECO:0007669"/>
    <property type="project" value="UniProtKB-SubCell"/>
</dbReference>
<dbReference type="GO" id="GO:0008270">
    <property type="term" value="F:zinc ion binding"/>
    <property type="evidence" value="ECO:0007669"/>
    <property type="project" value="UniProtKB-KW"/>
</dbReference>
<feature type="domain" description="C2H2-type" evidence="11">
    <location>
        <begin position="72"/>
        <end position="99"/>
    </location>
</feature>
<keyword evidence="5" id="KW-0862">Zinc</keyword>
<evidence type="ECO:0000259" key="11">
    <source>
        <dbReference type="PROSITE" id="PS50157"/>
    </source>
</evidence>
<keyword evidence="4 10" id="KW-0863">Zinc-finger</keyword>
<evidence type="ECO:0000256" key="9">
    <source>
        <dbReference type="ARBA" id="ARBA00023242"/>
    </source>
</evidence>
<evidence type="ECO:0000256" key="1">
    <source>
        <dbReference type="ARBA" id="ARBA00004123"/>
    </source>
</evidence>
<dbReference type="SUPFAM" id="SSF57667">
    <property type="entry name" value="beta-beta-alpha zinc fingers"/>
    <property type="match status" value="1"/>
</dbReference>